<dbReference type="SMART" id="SM00342">
    <property type="entry name" value="HTH_ARAC"/>
    <property type="match status" value="2"/>
</dbReference>
<dbReference type="PANTHER" id="PTHR11019:SF199">
    <property type="entry name" value="HTH-TYPE TRANSCRIPTIONAL REGULATOR NIMR"/>
    <property type="match status" value="1"/>
</dbReference>
<dbReference type="AlphaFoldDB" id="A0A939IUC3"/>
<evidence type="ECO:0000313" key="6">
    <source>
        <dbReference type="EMBL" id="MBN9644779.1"/>
    </source>
</evidence>
<organism evidence="6 7">
    <name type="scientific">Corynebacterium mendelii</name>
    <dbReference type="NCBI Taxonomy" id="2765362"/>
    <lineage>
        <taxon>Bacteria</taxon>
        <taxon>Bacillati</taxon>
        <taxon>Actinomycetota</taxon>
        <taxon>Actinomycetes</taxon>
        <taxon>Mycobacteriales</taxon>
        <taxon>Corynebacteriaceae</taxon>
        <taxon>Corynebacterium</taxon>
    </lineage>
</organism>
<evidence type="ECO:0000256" key="1">
    <source>
        <dbReference type="ARBA" id="ARBA00023015"/>
    </source>
</evidence>
<feature type="domain" description="HTH araC/xylS-type" evidence="5">
    <location>
        <begin position="329"/>
        <end position="377"/>
    </location>
</feature>
<dbReference type="EMBL" id="JAFLEQ010000016">
    <property type="protein sequence ID" value="MBN9644779.1"/>
    <property type="molecule type" value="Genomic_DNA"/>
</dbReference>
<protein>
    <submittedName>
        <fullName evidence="6">Helix-turn-helix domain-containing protein</fullName>
    </submittedName>
</protein>
<accession>A0A939IUC3</accession>
<sequence length="386" mass="41541">MAYTYPHPALLWCHEGTATVTCASSRFEMTEGELMYTSGASTVEETGLVIPIWFADMRIDGPTRKVHIGPAWSDVMVAEFSRSLGYLKGSKTLSPEVARLFSDPAAPPRMPQAAQAHAVATVLADNPADQTALEDFAAAHNVSARTLQRQFLSSTGLTFSEWRTAYRVSSAAELLAMDFSVAVVANLVGFAATSSLTRAFRRQTGCTPSAYLPGTAGQNPAGTPPQIPSSTTWHRTRGDDVTLWVYKGTATLTTTGYCRFLGAGDTATIPEGTNTRLDIAAGSVALPLGWDDDIDATPTLRQVVARYRSAFTVIPAETSGSDNVFGFTRRMHRARKLLTTGLKPKEVSKQVGFRTTSAFSRAFKGMHGLSPRDFQNRLVEAAVSGS</sequence>
<dbReference type="Pfam" id="PF12833">
    <property type="entry name" value="HTH_18"/>
    <property type="match status" value="2"/>
</dbReference>
<evidence type="ECO:0000256" key="3">
    <source>
        <dbReference type="ARBA" id="ARBA00023163"/>
    </source>
</evidence>
<comment type="caution">
    <text evidence="6">The sequence shown here is derived from an EMBL/GenBank/DDBJ whole genome shotgun (WGS) entry which is preliminary data.</text>
</comment>
<proteinExistence type="predicted"/>
<dbReference type="GO" id="GO:0043565">
    <property type="term" value="F:sequence-specific DNA binding"/>
    <property type="evidence" value="ECO:0007669"/>
    <property type="project" value="InterPro"/>
</dbReference>
<gene>
    <name evidence="6" type="ORF">JZY06_09190</name>
</gene>
<dbReference type="InterPro" id="IPR018060">
    <property type="entry name" value="HTH_AraC"/>
</dbReference>
<dbReference type="Proteomes" id="UP000664332">
    <property type="component" value="Unassembled WGS sequence"/>
</dbReference>
<dbReference type="InterPro" id="IPR018062">
    <property type="entry name" value="HTH_AraC-typ_CS"/>
</dbReference>
<feature type="domain" description="HTH araC/xylS-type" evidence="5">
    <location>
        <begin position="117"/>
        <end position="214"/>
    </location>
</feature>
<dbReference type="RefSeq" id="WP_207279252.1">
    <property type="nucleotide sequence ID" value="NZ_JAFLEQ010000016.1"/>
</dbReference>
<dbReference type="InterPro" id="IPR011051">
    <property type="entry name" value="RmlC_Cupin_sf"/>
</dbReference>
<dbReference type="PANTHER" id="PTHR11019">
    <property type="entry name" value="HTH-TYPE TRANSCRIPTIONAL REGULATOR NIMR"/>
    <property type="match status" value="1"/>
</dbReference>
<keyword evidence="7" id="KW-1185">Reference proteome</keyword>
<evidence type="ECO:0000256" key="4">
    <source>
        <dbReference type="SAM" id="MobiDB-lite"/>
    </source>
</evidence>
<dbReference type="SUPFAM" id="SSF51182">
    <property type="entry name" value="RmlC-like cupins"/>
    <property type="match status" value="1"/>
</dbReference>
<name>A0A939IUC3_9CORY</name>
<evidence type="ECO:0000256" key="2">
    <source>
        <dbReference type="ARBA" id="ARBA00023125"/>
    </source>
</evidence>
<keyword evidence="2" id="KW-0238">DNA-binding</keyword>
<evidence type="ECO:0000259" key="5">
    <source>
        <dbReference type="PROSITE" id="PS01124"/>
    </source>
</evidence>
<feature type="region of interest" description="Disordered" evidence="4">
    <location>
        <begin position="210"/>
        <end position="234"/>
    </location>
</feature>
<dbReference type="SUPFAM" id="SSF46689">
    <property type="entry name" value="Homeodomain-like"/>
    <property type="match status" value="3"/>
</dbReference>
<keyword evidence="1" id="KW-0805">Transcription regulation</keyword>
<reference evidence="6" key="1">
    <citation type="submission" date="2021-03" db="EMBL/GenBank/DDBJ databases">
        <authorList>
            <person name="Sun Q."/>
        </authorList>
    </citation>
    <scope>NUCLEOTIDE SEQUENCE</scope>
    <source>
        <strain evidence="6">CCM 8862</strain>
    </source>
</reference>
<keyword evidence="3" id="KW-0804">Transcription</keyword>
<dbReference type="Gene3D" id="1.10.10.60">
    <property type="entry name" value="Homeodomain-like"/>
    <property type="match status" value="2"/>
</dbReference>
<dbReference type="GO" id="GO:0003700">
    <property type="term" value="F:DNA-binding transcription factor activity"/>
    <property type="evidence" value="ECO:0007669"/>
    <property type="project" value="InterPro"/>
</dbReference>
<dbReference type="CDD" id="cd02208">
    <property type="entry name" value="cupin_RmlC-like"/>
    <property type="match status" value="1"/>
</dbReference>
<dbReference type="PROSITE" id="PS01124">
    <property type="entry name" value="HTH_ARAC_FAMILY_2"/>
    <property type="match status" value="2"/>
</dbReference>
<dbReference type="InterPro" id="IPR009057">
    <property type="entry name" value="Homeodomain-like_sf"/>
</dbReference>
<evidence type="ECO:0000313" key="7">
    <source>
        <dbReference type="Proteomes" id="UP000664332"/>
    </source>
</evidence>
<dbReference type="PROSITE" id="PS00041">
    <property type="entry name" value="HTH_ARAC_FAMILY_1"/>
    <property type="match status" value="1"/>
</dbReference>